<feature type="region of interest" description="Disordered" evidence="1">
    <location>
        <begin position="51"/>
        <end position="79"/>
    </location>
</feature>
<gene>
    <name evidence="2" type="ORF">DVH24_025892</name>
</gene>
<evidence type="ECO:0000313" key="2">
    <source>
        <dbReference type="EMBL" id="RXI06756.1"/>
    </source>
</evidence>
<sequence>MATPVFSKSLIPLSQFKWTKKDDATSQNDNLCQQLSSNQKLVELHLEAKKSGAKSSNVENGANSIPSIEVTAGAGRSRS</sequence>
<accession>A0A498KH89</accession>
<reference evidence="2 3" key="1">
    <citation type="submission" date="2018-10" db="EMBL/GenBank/DDBJ databases">
        <title>A high-quality apple genome assembly.</title>
        <authorList>
            <person name="Hu J."/>
        </authorList>
    </citation>
    <scope>NUCLEOTIDE SEQUENCE [LARGE SCALE GENOMIC DNA]</scope>
    <source>
        <strain evidence="3">cv. HFTH1</strain>
        <tissue evidence="2">Young leaf</tissue>
    </source>
</reference>
<evidence type="ECO:0000256" key="1">
    <source>
        <dbReference type="SAM" id="MobiDB-lite"/>
    </source>
</evidence>
<protein>
    <submittedName>
        <fullName evidence="2">Uncharacterized protein</fullName>
    </submittedName>
</protein>
<organism evidence="2 3">
    <name type="scientific">Malus domestica</name>
    <name type="common">Apple</name>
    <name type="synonym">Pyrus malus</name>
    <dbReference type="NCBI Taxonomy" id="3750"/>
    <lineage>
        <taxon>Eukaryota</taxon>
        <taxon>Viridiplantae</taxon>
        <taxon>Streptophyta</taxon>
        <taxon>Embryophyta</taxon>
        <taxon>Tracheophyta</taxon>
        <taxon>Spermatophyta</taxon>
        <taxon>Magnoliopsida</taxon>
        <taxon>eudicotyledons</taxon>
        <taxon>Gunneridae</taxon>
        <taxon>Pentapetalae</taxon>
        <taxon>rosids</taxon>
        <taxon>fabids</taxon>
        <taxon>Rosales</taxon>
        <taxon>Rosaceae</taxon>
        <taxon>Amygdaloideae</taxon>
        <taxon>Maleae</taxon>
        <taxon>Malus</taxon>
    </lineage>
</organism>
<proteinExistence type="predicted"/>
<keyword evidence="3" id="KW-1185">Reference proteome</keyword>
<comment type="caution">
    <text evidence="2">The sequence shown here is derived from an EMBL/GenBank/DDBJ whole genome shotgun (WGS) entry which is preliminary data.</text>
</comment>
<evidence type="ECO:0000313" key="3">
    <source>
        <dbReference type="Proteomes" id="UP000290289"/>
    </source>
</evidence>
<dbReference type="EMBL" id="RDQH01000328">
    <property type="protein sequence ID" value="RXI06756.1"/>
    <property type="molecule type" value="Genomic_DNA"/>
</dbReference>
<dbReference type="AlphaFoldDB" id="A0A498KH89"/>
<dbReference type="Proteomes" id="UP000290289">
    <property type="component" value="Chromosome 2"/>
</dbReference>
<feature type="compositionally biased region" description="Polar residues" evidence="1">
    <location>
        <begin position="53"/>
        <end position="66"/>
    </location>
</feature>
<name>A0A498KH89_MALDO</name>